<feature type="transmembrane region" description="Helical" evidence="8">
    <location>
        <begin position="220"/>
        <end position="243"/>
    </location>
</feature>
<dbReference type="CDD" id="cd06261">
    <property type="entry name" value="TM_PBP2"/>
    <property type="match status" value="1"/>
</dbReference>
<dbReference type="Proteomes" id="UP001165092">
    <property type="component" value="Unassembled WGS sequence"/>
</dbReference>
<evidence type="ECO:0000313" key="10">
    <source>
        <dbReference type="EMBL" id="GLU49091.1"/>
    </source>
</evidence>
<organism evidence="10 11">
    <name type="scientific">Nocardiopsis ansamitocini</name>
    <dbReference type="NCBI Taxonomy" id="1670832"/>
    <lineage>
        <taxon>Bacteria</taxon>
        <taxon>Bacillati</taxon>
        <taxon>Actinomycetota</taxon>
        <taxon>Actinomycetes</taxon>
        <taxon>Streptosporangiales</taxon>
        <taxon>Nocardiopsidaceae</taxon>
        <taxon>Nocardiopsis</taxon>
    </lineage>
</organism>
<keyword evidence="7 8" id="KW-0472">Membrane</keyword>
<evidence type="ECO:0000256" key="4">
    <source>
        <dbReference type="ARBA" id="ARBA00022475"/>
    </source>
</evidence>
<keyword evidence="11" id="KW-1185">Reference proteome</keyword>
<dbReference type="EMBL" id="BSQG01000005">
    <property type="protein sequence ID" value="GLU49091.1"/>
    <property type="molecule type" value="Genomic_DNA"/>
</dbReference>
<dbReference type="Gene3D" id="1.10.3720.10">
    <property type="entry name" value="MetI-like"/>
    <property type="match status" value="1"/>
</dbReference>
<feature type="transmembrane region" description="Helical" evidence="8">
    <location>
        <begin position="263"/>
        <end position="288"/>
    </location>
</feature>
<dbReference type="PANTHER" id="PTHR42929:SF1">
    <property type="entry name" value="INNER MEMBRANE ABC TRANSPORTER PERMEASE PROTEIN YDCU-RELATED"/>
    <property type="match status" value="1"/>
</dbReference>
<dbReference type="GO" id="GO:0055085">
    <property type="term" value="P:transmembrane transport"/>
    <property type="evidence" value="ECO:0007669"/>
    <property type="project" value="InterPro"/>
</dbReference>
<feature type="transmembrane region" description="Helical" evidence="8">
    <location>
        <begin position="84"/>
        <end position="102"/>
    </location>
</feature>
<keyword evidence="4" id="KW-1003">Cell membrane</keyword>
<dbReference type="RefSeq" id="WP_285760541.1">
    <property type="nucleotide sequence ID" value="NZ_BSQG01000005.1"/>
</dbReference>
<dbReference type="Pfam" id="PF00528">
    <property type="entry name" value="BPD_transp_1"/>
    <property type="match status" value="1"/>
</dbReference>
<proteinExistence type="inferred from homology"/>
<evidence type="ECO:0000313" key="11">
    <source>
        <dbReference type="Proteomes" id="UP001165092"/>
    </source>
</evidence>
<feature type="transmembrane region" description="Helical" evidence="8">
    <location>
        <begin position="134"/>
        <end position="153"/>
    </location>
</feature>
<feature type="transmembrane region" description="Helical" evidence="8">
    <location>
        <begin position="165"/>
        <end position="186"/>
    </location>
</feature>
<feature type="transmembrane region" description="Helical" evidence="8">
    <location>
        <begin position="23"/>
        <end position="48"/>
    </location>
</feature>
<evidence type="ECO:0000256" key="3">
    <source>
        <dbReference type="ARBA" id="ARBA00022448"/>
    </source>
</evidence>
<feature type="transmembrane region" description="Helical" evidence="8">
    <location>
        <begin position="109"/>
        <end position="128"/>
    </location>
</feature>
<dbReference type="GO" id="GO:0005886">
    <property type="term" value="C:plasma membrane"/>
    <property type="evidence" value="ECO:0007669"/>
    <property type="project" value="UniProtKB-SubCell"/>
</dbReference>
<comment type="caution">
    <text evidence="10">The sequence shown here is derived from an EMBL/GenBank/DDBJ whole genome shotgun (WGS) entry which is preliminary data.</text>
</comment>
<keyword evidence="6 8" id="KW-1133">Transmembrane helix</keyword>
<dbReference type="PANTHER" id="PTHR42929">
    <property type="entry name" value="INNER MEMBRANE ABC TRANSPORTER PERMEASE PROTEIN YDCU-RELATED-RELATED"/>
    <property type="match status" value="1"/>
</dbReference>
<sequence length="297" mass="31498">MATVETVRPAKGRVRARPWRPEAGPVTGLLLAAPMLVAIVLFVAFPLVQVFVDASSGGVPVQRYTDVFTNPVSRRALATTLTDSALVAVVTVALGAVIAWTLHTTARRWVRVLLWTTALVPFWMGMIIKNYAIYLLLAANGPLNALLMGLGVVDSPLSLLYTKFAVVYGISYSLLPYAVLALYSVFVQVDRSLLSSAAVLGAGRAQVLATVVAPLVRGGVLVALALIFLLSIGFYVTPIMLGGLQTPFMATVINQQVFSLYDFPGAAASAAILLVIAFVVVATILALAGGKTLRRML</sequence>
<evidence type="ECO:0000256" key="2">
    <source>
        <dbReference type="ARBA" id="ARBA00007069"/>
    </source>
</evidence>
<gene>
    <name evidence="10" type="primary">attA3</name>
    <name evidence="10" type="ORF">Nans01_34420</name>
</gene>
<keyword evidence="5 8" id="KW-0812">Transmembrane</keyword>
<name>A0A9W6P8J6_9ACTN</name>
<dbReference type="SUPFAM" id="SSF161098">
    <property type="entry name" value="MetI-like"/>
    <property type="match status" value="1"/>
</dbReference>
<accession>A0A9W6P8J6</accession>
<evidence type="ECO:0000259" key="9">
    <source>
        <dbReference type="PROSITE" id="PS50928"/>
    </source>
</evidence>
<dbReference type="InterPro" id="IPR035906">
    <property type="entry name" value="MetI-like_sf"/>
</dbReference>
<reference evidence="10" key="1">
    <citation type="submission" date="2023-02" db="EMBL/GenBank/DDBJ databases">
        <title>Nocardiopsis ansamitocini NBRC 112285.</title>
        <authorList>
            <person name="Ichikawa N."/>
            <person name="Sato H."/>
            <person name="Tonouchi N."/>
        </authorList>
    </citation>
    <scope>NUCLEOTIDE SEQUENCE</scope>
    <source>
        <strain evidence="10">NBRC 112285</strain>
    </source>
</reference>
<comment type="similarity">
    <text evidence="2">Belongs to the binding-protein-dependent transport system permease family. CysTW subfamily.</text>
</comment>
<dbReference type="AlphaFoldDB" id="A0A9W6P8J6"/>
<comment type="subcellular location">
    <subcellularLocation>
        <location evidence="1 8">Cell membrane</location>
        <topology evidence="1 8">Multi-pass membrane protein</topology>
    </subcellularLocation>
</comment>
<evidence type="ECO:0000256" key="1">
    <source>
        <dbReference type="ARBA" id="ARBA00004651"/>
    </source>
</evidence>
<evidence type="ECO:0000256" key="7">
    <source>
        <dbReference type="ARBA" id="ARBA00023136"/>
    </source>
</evidence>
<keyword evidence="3 8" id="KW-0813">Transport</keyword>
<evidence type="ECO:0000256" key="6">
    <source>
        <dbReference type="ARBA" id="ARBA00022989"/>
    </source>
</evidence>
<protein>
    <submittedName>
        <fullName evidence="10">ABC transporter permease</fullName>
    </submittedName>
</protein>
<feature type="domain" description="ABC transmembrane type-1" evidence="9">
    <location>
        <begin position="77"/>
        <end position="285"/>
    </location>
</feature>
<evidence type="ECO:0000256" key="5">
    <source>
        <dbReference type="ARBA" id="ARBA00022692"/>
    </source>
</evidence>
<dbReference type="InterPro" id="IPR000515">
    <property type="entry name" value="MetI-like"/>
</dbReference>
<dbReference type="PROSITE" id="PS50928">
    <property type="entry name" value="ABC_TM1"/>
    <property type="match status" value="1"/>
</dbReference>
<evidence type="ECO:0000256" key="8">
    <source>
        <dbReference type="RuleBase" id="RU363032"/>
    </source>
</evidence>